<dbReference type="PANTHER" id="PTHR22807">
    <property type="entry name" value="NOP2 YEAST -RELATED NOL1/NOP2/FMU SUN DOMAIN-CONTAINING"/>
    <property type="match status" value="1"/>
</dbReference>
<sequence length="445" mass="49051">MSKTRQNQRRPVRMERGSDAPGQWTVSRGLMAHATQVLAAVLSFEHPADAVLSRYFREHREIGHRDRGFIAEAVYGIVRRLRWVARLAGVKPLPRDLLLAWLARGEGWSSKQFEGLVSAAEFRWLEEVRAKRFEPAGLGEALDLPDWLTVRLSAEYGDDALQALANGFNRSAPLDLRANLLKINRDTLLQEFVSSGVEASPCRYSPCGVRLAGKPALQKHPLFINGSFEVQDEGSQLLGYLVQPRRGELVVDFCAGAGGKTLQLGAMMRSTGRLYAFDVSERRLAKLKPRMARAGLSNVHPVLIAHERDAKVKRLAGKADRVLVDAPCSGLGTLRRNPDLKWRQSPESVAEMTLKQQAILDAAANLVKPGGRLVYATCSLLADENEAVVDAFVASHPDFELMSAQAVLAEQGVALDCGERLRLLPHVHDTDGFFAAVLERKRDGG</sequence>
<keyword evidence="3 5" id="KW-0949">S-adenosyl-L-methionine</keyword>
<dbReference type="AlphaFoldDB" id="A0A972JA47"/>
<evidence type="ECO:0000313" key="8">
    <source>
        <dbReference type="EMBL" id="NMG03640.1"/>
    </source>
</evidence>
<dbReference type="Pfam" id="PF01189">
    <property type="entry name" value="Methyltr_RsmB-F"/>
    <property type="match status" value="1"/>
</dbReference>
<reference evidence="8" key="1">
    <citation type="submission" date="2019-12" db="EMBL/GenBank/DDBJ databases">
        <title>Comparative genomics gives insights into the taxonomy of the Azoarcus-Aromatoleum group and reveals separate origins of nif in the plant-associated Azoarcus and non-plant-associated Aromatoleum sub-groups.</title>
        <authorList>
            <person name="Lafos M."/>
            <person name="Maluk M."/>
            <person name="Batista M."/>
            <person name="Junghare M."/>
            <person name="Carmona M."/>
            <person name="Faoro H."/>
            <person name="Cruz L.M."/>
            <person name="Battistoni F."/>
            <person name="De Souza E."/>
            <person name="Pedrosa F."/>
            <person name="Chen W.-M."/>
            <person name="Poole P.S."/>
            <person name="Dixon R.A."/>
            <person name="James E.K."/>
        </authorList>
    </citation>
    <scope>NUCLEOTIDE SEQUENCE</scope>
    <source>
        <strain evidence="8">NSC3</strain>
    </source>
</reference>
<evidence type="ECO:0000256" key="3">
    <source>
        <dbReference type="ARBA" id="ARBA00022691"/>
    </source>
</evidence>
<dbReference type="CDD" id="cd02440">
    <property type="entry name" value="AdoMet_MTases"/>
    <property type="match status" value="1"/>
</dbReference>
<protein>
    <submittedName>
        <fullName evidence="8">SAM-dependent methyltransferase</fullName>
    </submittedName>
</protein>
<evidence type="ECO:0000256" key="2">
    <source>
        <dbReference type="ARBA" id="ARBA00022679"/>
    </source>
</evidence>
<gene>
    <name evidence="8" type="ORF">GPA21_11745</name>
</gene>
<dbReference type="Proteomes" id="UP000599523">
    <property type="component" value="Unassembled WGS sequence"/>
</dbReference>
<dbReference type="InterPro" id="IPR023267">
    <property type="entry name" value="RCMT"/>
</dbReference>
<evidence type="ECO:0000259" key="7">
    <source>
        <dbReference type="PROSITE" id="PS51686"/>
    </source>
</evidence>
<dbReference type="PRINTS" id="PR02008">
    <property type="entry name" value="RCMTFAMILY"/>
</dbReference>
<keyword evidence="9" id="KW-1185">Reference proteome</keyword>
<dbReference type="InterPro" id="IPR001678">
    <property type="entry name" value="MeTrfase_RsmB-F_NOP2_dom"/>
</dbReference>
<dbReference type="GO" id="GO:0003723">
    <property type="term" value="F:RNA binding"/>
    <property type="evidence" value="ECO:0007669"/>
    <property type="project" value="UniProtKB-UniRule"/>
</dbReference>
<comment type="caution">
    <text evidence="8">The sequence shown here is derived from an EMBL/GenBank/DDBJ whole genome shotgun (WGS) entry which is preliminary data.</text>
</comment>
<name>A0A972JA47_9RHOO</name>
<dbReference type="EMBL" id="WTVM01000066">
    <property type="protein sequence ID" value="NMG03640.1"/>
    <property type="molecule type" value="Genomic_DNA"/>
</dbReference>
<evidence type="ECO:0000256" key="4">
    <source>
        <dbReference type="ARBA" id="ARBA00022884"/>
    </source>
</evidence>
<evidence type="ECO:0000256" key="1">
    <source>
        <dbReference type="ARBA" id="ARBA00022603"/>
    </source>
</evidence>
<dbReference type="PANTHER" id="PTHR22807:SF53">
    <property type="entry name" value="RIBOSOMAL RNA SMALL SUBUNIT METHYLTRANSFERASE B-RELATED"/>
    <property type="match status" value="1"/>
</dbReference>
<comment type="similarity">
    <text evidence="5">Belongs to the class I-like SAM-binding methyltransferase superfamily. RsmB/NOP family.</text>
</comment>
<dbReference type="GO" id="GO:0008173">
    <property type="term" value="F:RNA methyltransferase activity"/>
    <property type="evidence" value="ECO:0007669"/>
    <property type="project" value="InterPro"/>
</dbReference>
<organism evidence="8 9">
    <name type="scientific">Azoarcus taiwanensis</name>
    <dbReference type="NCBI Taxonomy" id="666964"/>
    <lineage>
        <taxon>Bacteria</taxon>
        <taxon>Pseudomonadati</taxon>
        <taxon>Pseudomonadota</taxon>
        <taxon>Betaproteobacteria</taxon>
        <taxon>Rhodocyclales</taxon>
        <taxon>Zoogloeaceae</taxon>
        <taxon>Azoarcus</taxon>
    </lineage>
</organism>
<feature type="active site" description="Nucleophile" evidence="5">
    <location>
        <position position="378"/>
    </location>
</feature>
<proteinExistence type="inferred from homology"/>
<evidence type="ECO:0000313" key="9">
    <source>
        <dbReference type="Proteomes" id="UP000599523"/>
    </source>
</evidence>
<feature type="compositionally biased region" description="Basic residues" evidence="6">
    <location>
        <begin position="1"/>
        <end position="11"/>
    </location>
</feature>
<dbReference type="InterPro" id="IPR029063">
    <property type="entry name" value="SAM-dependent_MTases_sf"/>
</dbReference>
<dbReference type="GO" id="GO:0001510">
    <property type="term" value="P:RNA methylation"/>
    <property type="evidence" value="ECO:0007669"/>
    <property type="project" value="InterPro"/>
</dbReference>
<comment type="caution">
    <text evidence="5">Lacks conserved residue(s) required for the propagation of feature annotation.</text>
</comment>
<dbReference type="SUPFAM" id="SSF53335">
    <property type="entry name" value="S-adenosyl-L-methionine-dependent methyltransferases"/>
    <property type="match status" value="1"/>
</dbReference>
<dbReference type="PROSITE" id="PS51686">
    <property type="entry name" value="SAM_MT_RSMB_NOP"/>
    <property type="match status" value="1"/>
</dbReference>
<accession>A0A972JA47</accession>
<feature type="region of interest" description="Disordered" evidence="6">
    <location>
        <begin position="1"/>
        <end position="21"/>
    </location>
</feature>
<keyword evidence="4 5" id="KW-0694">RNA-binding</keyword>
<keyword evidence="2 5" id="KW-0808">Transferase</keyword>
<keyword evidence="1 5" id="KW-0489">Methyltransferase</keyword>
<feature type="binding site" evidence="5">
    <location>
        <position position="278"/>
    </location>
    <ligand>
        <name>S-adenosyl-L-methionine</name>
        <dbReference type="ChEBI" id="CHEBI:59789"/>
    </ligand>
</feature>
<evidence type="ECO:0000256" key="6">
    <source>
        <dbReference type="SAM" id="MobiDB-lite"/>
    </source>
</evidence>
<evidence type="ECO:0000256" key="5">
    <source>
        <dbReference type="PROSITE-ProRule" id="PRU01023"/>
    </source>
</evidence>
<dbReference type="Gene3D" id="3.30.70.1170">
    <property type="entry name" value="Sun protein, domain 3"/>
    <property type="match status" value="1"/>
</dbReference>
<feature type="domain" description="SAM-dependent MTase RsmB/NOP-type" evidence="7">
    <location>
        <begin position="164"/>
        <end position="441"/>
    </location>
</feature>
<dbReference type="InterPro" id="IPR049560">
    <property type="entry name" value="MeTrfase_RsmB-F_NOP2_cat"/>
</dbReference>
<dbReference type="InterPro" id="IPR054728">
    <property type="entry name" value="RsmB-like_ferredoxin"/>
</dbReference>
<dbReference type="Gene3D" id="3.40.50.150">
    <property type="entry name" value="Vaccinia Virus protein VP39"/>
    <property type="match status" value="1"/>
</dbReference>
<dbReference type="Pfam" id="PF22458">
    <property type="entry name" value="RsmF-B_ferredox"/>
    <property type="match status" value="1"/>
</dbReference>
<feature type="binding site" evidence="5">
    <location>
        <position position="325"/>
    </location>
    <ligand>
        <name>S-adenosyl-L-methionine</name>
        <dbReference type="ChEBI" id="CHEBI:59789"/>
    </ligand>
</feature>